<dbReference type="GO" id="GO:0016342">
    <property type="term" value="C:catenin complex"/>
    <property type="evidence" value="ECO:0007669"/>
    <property type="project" value="TreeGrafter"/>
</dbReference>
<feature type="compositionally biased region" description="Polar residues" evidence="5">
    <location>
        <begin position="958"/>
        <end position="968"/>
    </location>
</feature>
<evidence type="ECO:0000313" key="7">
    <source>
        <dbReference type="Proteomes" id="UP000030742"/>
    </source>
</evidence>
<dbReference type="Pfam" id="PF00514">
    <property type="entry name" value="Arm"/>
    <property type="match status" value="1"/>
</dbReference>
<reference evidence="6 7" key="1">
    <citation type="journal article" date="2013" name="Genome Biol.">
        <title>Draft genome of the mountain pine beetle, Dendroctonus ponderosae Hopkins, a major forest pest.</title>
        <authorList>
            <person name="Keeling C.I."/>
            <person name="Yuen M.M."/>
            <person name="Liao N.Y."/>
            <person name="Docking T.R."/>
            <person name="Chan S.K."/>
            <person name="Taylor G.A."/>
            <person name="Palmquist D.L."/>
            <person name="Jackman S.D."/>
            <person name="Nguyen A."/>
            <person name="Li M."/>
            <person name="Henderson H."/>
            <person name="Janes J.K."/>
            <person name="Zhao Y."/>
            <person name="Pandoh P."/>
            <person name="Moore R."/>
            <person name="Sperling F.A."/>
            <person name="Huber D.P."/>
            <person name="Birol I."/>
            <person name="Jones S.J."/>
            <person name="Bohlmann J."/>
        </authorList>
    </citation>
    <scope>NUCLEOTIDE SEQUENCE</scope>
</reference>
<dbReference type="GO" id="GO:0090090">
    <property type="term" value="P:negative regulation of canonical Wnt signaling pathway"/>
    <property type="evidence" value="ECO:0007669"/>
    <property type="project" value="TreeGrafter"/>
</dbReference>
<dbReference type="GO" id="GO:0016477">
    <property type="term" value="P:cell migration"/>
    <property type="evidence" value="ECO:0007669"/>
    <property type="project" value="TreeGrafter"/>
</dbReference>
<dbReference type="Pfam" id="PF05972">
    <property type="entry name" value="APC_15aa"/>
    <property type="match status" value="2"/>
</dbReference>
<dbReference type="OrthoDB" id="5918429at2759"/>
<sequence>MESLLAKRQHNTSDNSPNYDQRSSGSEQDRVSSEDECRLRDRASRSQMSVSSEPVTNQTPIGKEVASVMSFASSSGGAPIDSALCNAGQNWSSQQLEAKMDVVNSLLSMLGSQEHVDMGETLLALSTCQESCLAMRQSGCIPLLVQLVQSDKDNDTRKKAAHALHNLVNSQPDEQIRKRELRILKLLDDVRQYIECLKYNMEFQSATYEPAPLSPDDDGDRHPVQTIAHLMKLSFDESHRQAICLLGGIYTTATLVETEHTLHGNAMQNGNCILMRRYACMTLTNLTFGDSGNKTLLCSFKEFMRNLVQQLQSPSDELRQVTASVLRNLSWRADSTSKEILREVGSVTGLMKAAMIQNKENTLKSILSALWNLSAHCTENKSEICGVADGLGFIVNMLTYKTPSKSLAIIENAEQLKSPSLTIVSNACGTLWNLSAKNAEDQEALWQMGAPAMLRSLNHSKHKMIAMGSSAALKNLISCRPQQSLAQKMDSTALALNLPELPTLGARKQKALLQDLDQNLTETYENIDKDSPVKSNATTGAAGFLSGNRATLTSPDHFVNAFASLNLNEPSTSYGAEFRHKSKIPQNFGGSSLPYVPQSNRRSNPASFLPVRTKFSGRSYEDDTPEQPIDYSRKYSETTVGKKINPSGASSDLRQTDNSRIYANQKEVNFTIGYTETDLDQPTDYSLRYADDDSYSDICGKITKQEFVQDTVKTYCTEGTPYESPFVFSNATSMSDLRNVGNMDDKPEIDNDIQKELDKKDNKETKHVDEKDRCSTEDISEMENTVGKPQKSEFSSGIMTPEKPVNYCEEGTPSCFSRVSSFSSDLDSIQVKQEANLDTSGLEQKTTPGGRDKISTTPKTPNEAKVVKFEQVVNYAEQTPLVFSRSSSLASLDSIEQHSIHDDRSSVVSDFSRLTSGMVSPSELPDSPTQTVPSSPRSSKGKLGFPHSSKQLRDNKQRLPQKSSVFEDNTTKYKEENTPMHFSTATSLSSLTIDDHEDPGNASSSSKPLERRPCLGAECELYDQQGDQQEKKDIEKESRCEEDSCSDDDKLLAAYMNDGIQSNM</sequence>
<name>U4U982_DENPD</name>
<feature type="region of interest" description="Disordered" evidence="5">
    <location>
        <begin position="912"/>
        <end position="1047"/>
    </location>
</feature>
<organism evidence="6 7">
    <name type="scientific">Dendroctonus ponderosae</name>
    <name type="common">Mountain pine beetle</name>
    <dbReference type="NCBI Taxonomy" id="77166"/>
    <lineage>
        <taxon>Eukaryota</taxon>
        <taxon>Metazoa</taxon>
        <taxon>Ecdysozoa</taxon>
        <taxon>Arthropoda</taxon>
        <taxon>Hexapoda</taxon>
        <taxon>Insecta</taxon>
        <taxon>Pterygota</taxon>
        <taxon>Neoptera</taxon>
        <taxon>Endopterygota</taxon>
        <taxon>Coleoptera</taxon>
        <taxon>Polyphaga</taxon>
        <taxon>Cucujiformia</taxon>
        <taxon>Curculionidae</taxon>
        <taxon>Scolytinae</taxon>
        <taxon>Dendroctonus</taxon>
    </lineage>
</organism>
<feature type="compositionally biased region" description="Polar residues" evidence="5">
    <location>
        <begin position="980"/>
        <end position="992"/>
    </location>
</feature>
<feature type="compositionally biased region" description="Polar residues" evidence="5">
    <location>
        <begin position="12"/>
        <end position="26"/>
    </location>
</feature>
<dbReference type="GO" id="GO:0005881">
    <property type="term" value="C:cytoplasmic microtubule"/>
    <property type="evidence" value="ECO:0007669"/>
    <property type="project" value="TreeGrafter"/>
</dbReference>
<feature type="compositionally biased region" description="Basic and acidic residues" evidence="5">
    <location>
        <begin position="754"/>
        <end position="776"/>
    </location>
</feature>
<dbReference type="InterPro" id="IPR009240">
    <property type="entry name" value="APC_15aa_rpt"/>
</dbReference>
<feature type="compositionally biased region" description="Polar residues" evidence="5">
    <location>
        <begin position="597"/>
        <end position="606"/>
    </location>
</feature>
<feature type="region of interest" description="Disordered" evidence="5">
    <location>
        <begin position="596"/>
        <end position="629"/>
    </location>
</feature>
<dbReference type="SMART" id="SM00185">
    <property type="entry name" value="ARM"/>
    <property type="match status" value="5"/>
</dbReference>
<dbReference type="GO" id="GO:0007399">
    <property type="term" value="P:nervous system development"/>
    <property type="evidence" value="ECO:0007669"/>
    <property type="project" value="TreeGrafter"/>
</dbReference>
<dbReference type="InterPro" id="IPR021133">
    <property type="entry name" value="HEAT_type_2"/>
</dbReference>
<feature type="compositionally biased region" description="Basic and acidic residues" evidence="5">
    <location>
        <begin position="969"/>
        <end position="978"/>
    </location>
</feature>
<feature type="region of interest" description="Disordered" evidence="5">
    <location>
        <begin position="1"/>
        <end position="61"/>
    </location>
</feature>
<dbReference type="SUPFAM" id="SSF48371">
    <property type="entry name" value="ARM repeat"/>
    <property type="match status" value="1"/>
</dbReference>
<evidence type="ECO:0000256" key="5">
    <source>
        <dbReference type="SAM" id="MobiDB-lite"/>
    </source>
</evidence>
<dbReference type="Pfam" id="PF05923">
    <property type="entry name" value="APC_r"/>
    <property type="match status" value="3"/>
</dbReference>
<dbReference type="STRING" id="77166.U4U982"/>
<dbReference type="GO" id="GO:0030877">
    <property type="term" value="C:beta-catenin destruction complex"/>
    <property type="evidence" value="ECO:0007669"/>
    <property type="project" value="TreeGrafter"/>
</dbReference>
<dbReference type="InterPro" id="IPR000225">
    <property type="entry name" value="Armadillo"/>
</dbReference>
<feature type="compositionally biased region" description="Polar residues" evidence="5">
    <location>
        <begin position="833"/>
        <end position="847"/>
    </location>
</feature>
<dbReference type="InterPro" id="IPR009223">
    <property type="entry name" value="APC_rpt"/>
</dbReference>
<feature type="compositionally biased region" description="Basic and acidic residues" evidence="5">
    <location>
        <begin position="27"/>
        <end position="44"/>
    </location>
</feature>
<feature type="compositionally biased region" description="Polar residues" evidence="5">
    <location>
        <begin position="927"/>
        <end position="938"/>
    </location>
</feature>
<dbReference type="InterPro" id="IPR041257">
    <property type="entry name" value="APC_rep"/>
</dbReference>
<evidence type="ECO:0008006" key="8">
    <source>
        <dbReference type="Google" id="ProtNLM"/>
    </source>
</evidence>
<proteinExistence type="inferred from homology"/>
<feature type="compositionally biased region" description="Polar residues" evidence="5">
    <location>
        <begin position="45"/>
        <end position="60"/>
    </location>
</feature>
<feature type="repeat" description="HEAT" evidence="3">
    <location>
        <begin position="140"/>
        <end position="179"/>
    </location>
</feature>
<keyword evidence="2" id="KW-0879">Wnt signaling pathway</keyword>
<dbReference type="GO" id="GO:0016055">
    <property type="term" value="P:Wnt signaling pathway"/>
    <property type="evidence" value="ECO:0007669"/>
    <property type="project" value="UniProtKB-KW"/>
</dbReference>
<evidence type="ECO:0000256" key="1">
    <source>
        <dbReference type="ARBA" id="ARBA00009051"/>
    </source>
</evidence>
<dbReference type="EMBL" id="KB631815">
    <property type="protein sequence ID" value="ERL86495.1"/>
    <property type="molecule type" value="Genomic_DNA"/>
</dbReference>
<feature type="compositionally biased region" description="Basic and acidic residues" evidence="5">
    <location>
        <begin position="1028"/>
        <end position="1047"/>
    </location>
</feature>
<evidence type="ECO:0000313" key="6">
    <source>
        <dbReference type="EMBL" id="ERL86495.1"/>
    </source>
</evidence>
<dbReference type="PROSITE" id="PS50176">
    <property type="entry name" value="ARM_REPEAT"/>
    <property type="match status" value="1"/>
</dbReference>
<dbReference type="GO" id="GO:0007389">
    <property type="term" value="P:pattern specification process"/>
    <property type="evidence" value="ECO:0007669"/>
    <property type="project" value="TreeGrafter"/>
</dbReference>
<dbReference type="GO" id="GO:0007026">
    <property type="term" value="P:negative regulation of microtubule depolymerization"/>
    <property type="evidence" value="ECO:0007669"/>
    <property type="project" value="TreeGrafter"/>
</dbReference>
<feature type="region of interest" description="Disordered" evidence="5">
    <location>
        <begin position="754"/>
        <end position="799"/>
    </location>
</feature>
<dbReference type="Gene3D" id="1.25.10.10">
    <property type="entry name" value="Leucine-rich Repeat Variant"/>
    <property type="match status" value="1"/>
</dbReference>
<dbReference type="AlphaFoldDB" id="U4U982"/>
<dbReference type="GO" id="GO:0001708">
    <property type="term" value="P:cell fate specification"/>
    <property type="evidence" value="ECO:0007669"/>
    <property type="project" value="TreeGrafter"/>
</dbReference>
<evidence type="ECO:0000256" key="4">
    <source>
        <dbReference type="PROSITE-ProRule" id="PRU00259"/>
    </source>
</evidence>
<feature type="repeat" description="ARM" evidence="4">
    <location>
        <begin position="139"/>
        <end position="175"/>
    </location>
</feature>
<feature type="region of interest" description="Disordered" evidence="5">
    <location>
        <begin position="833"/>
        <end position="862"/>
    </location>
</feature>
<dbReference type="GO" id="GO:0008013">
    <property type="term" value="F:beta-catenin binding"/>
    <property type="evidence" value="ECO:0007669"/>
    <property type="project" value="InterPro"/>
</dbReference>
<comment type="similarity">
    <text evidence="1">Belongs to the adenomatous polyposis coli (APC) family.</text>
</comment>
<accession>U4U982</accession>
<evidence type="ECO:0000256" key="3">
    <source>
        <dbReference type="PROSITE-ProRule" id="PRU00103"/>
    </source>
</evidence>
<dbReference type="GO" id="GO:0008017">
    <property type="term" value="F:microtubule binding"/>
    <property type="evidence" value="ECO:0007669"/>
    <property type="project" value="TreeGrafter"/>
</dbReference>
<evidence type="ECO:0000256" key="2">
    <source>
        <dbReference type="ARBA" id="ARBA00022687"/>
    </source>
</evidence>
<dbReference type="Pfam" id="PF18797">
    <property type="entry name" value="APC_rep"/>
    <property type="match status" value="1"/>
</dbReference>
<dbReference type="InterPro" id="IPR016024">
    <property type="entry name" value="ARM-type_fold"/>
</dbReference>
<gene>
    <name evidence="6" type="ORF">D910_03899</name>
</gene>
<dbReference type="PROSITE" id="PS50077">
    <property type="entry name" value="HEAT_REPEAT"/>
    <property type="match status" value="1"/>
</dbReference>
<dbReference type="Proteomes" id="UP000030742">
    <property type="component" value="Unassembled WGS sequence"/>
</dbReference>
<dbReference type="PANTHER" id="PTHR12607">
    <property type="entry name" value="ADENOMATOUS POLYPOSIS COLI PROTEIN FAMILY"/>
    <property type="match status" value="1"/>
</dbReference>
<protein>
    <recommendedName>
        <fullName evidence="8">Adenomatous polyposis coli protein</fullName>
    </recommendedName>
</protein>
<dbReference type="InterPro" id="IPR011989">
    <property type="entry name" value="ARM-like"/>
</dbReference>
<dbReference type="InterPro" id="IPR026818">
    <property type="entry name" value="Apc_fam"/>
</dbReference>
<dbReference type="PANTHER" id="PTHR12607:SF12">
    <property type="entry name" value="APC-LIKE, ISOFORM A-RELATED"/>
    <property type="match status" value="1"/>
</dbReference>